<proteinExistence type="predicted"/>
<evidence type="ECO:0000313" key="3">
    <source>
        <dbReference type="Proteomes" id="UP001642483"/>
    </source>
</evidence>
<organism evidence="2 3">
    <name type="scientific">Clavelina lepadiformis</name>
    <name type="common">Light-bulb sea squirt</name>
    <name type="synonym">Ascidia lepadiformis</name>
    <dbReference type="NCBI Taxonomy" id="159417"/>
    <lineage>
        <taxon>Eukaryota</taxon>
        <taxon>Metazoa</taxon>
        <taxon>Chordata</taxon>
        <taxon>Tunicata</taxon>
        <taxon>Ascidiacea</taxon>
        <taxon>Aplousobranchia</taxon>
        <taxon>Clavelinidae</taxon>
        <taxon>Clavelina</taxon>
    </lineage>
</organism>
<feature type="chain" id="PRO_5046768040" evidence="1">
    <location>
        <begin position="20"/>
        <end position="58"/>
    </location>
</feature>
<protein>
    <submittedName>
        <fullName evidence="2">Uncharacterized protein</fullName>
    </submittedName>
</protein>
<accession>A0ABP0FYW3</accession>
<keyword evidence="3" id="KW-1185">Reference proteome</keyword>
<reference evidence="2 3" key="1">
    <citation type="submission" date="2024-02" db="EMBL/GenBank/DDBJ databases">
        <authorList>
            <person name="Daric V."/>
            <person name="Darras S."/>
        </authorList>
    </citation>
    <scope>NUCLEOTIDE SEQUENCE [LARGE SCALE GENOMIC DNA]</scope>
</reference>
<comment type="caution">
    <text evidence="2">The sequence shown here is derived from an EMBL/GenBank/DDBJ whole genome shotgun (WGS) entry which is preliminary data.</text>
</comment>
<dbReference type="Proteomes" id="UP001642483">
    <property type="component" value="Unassembled WGS sequence"/>
</dbReference>
<evidence type="ECO:0000313" key="2">
    <source>
        <dbReference type="EMBL" id="CAK8684791.1"/>
    </source>
</evidence>
<dbReference type="EMBL" id="CAWYQH010000098">
    <property type="protein sequence ID" value="CAK8684791.1"/>
    <property type="molecule type" value="Genomic_DNA"/>
</dbReference>
<evidence type="ECO:0000256" key="1">
    <source>
        <dbReference type="SAM" id="SignalP"/>
    </source>
</evidence>
<sequence length="58" mass="6445">MKLALLSSLVFTLLANGEAALSRESLTKLKRSSPFKDYFKNFGKHSSDYDDEAIGCET</sequence>
<name>A0ABP0FYW3_CLALP</name>
<keyword evidence="1" id="KW-0732">Signal</keyword>
<feature type="signal peptide" evidence="1">
    <location>
        <begin position="1"/>
        <end position="19"/>
    </location>
</feature>
<gene>
    <name evidence="2" type="ORF">CVLEPA_LOCUS15905</name>
</gene>